<proteinExistence type="predicted"/>
<dbReference type="SUPFAM" id="SSF103473">
    <property type="entry name" value="MFS general substrate transporter"/>
    <property type="match status" value="1"/>
</dbReference>
<reference evidence="8 9" key="1">
    <citation type="submission" date="2021-11" db="EMBL/GenBank/DDBJ databases">
        <authorList>
            <person name="Oh E.-T."/>
            <person name="Kim S.-B."/>
        </authorList>
    </citation>
    <scope>NUCLEOTIDE SEQUENCE [LARGE SCALE GENOMIC DNA]</scope>
    <source>
        <strain evidence="8 9">MMS20-SJTN17</strain>
    </source>
</reference>
<feature type="transmembrane region" description="Helical" evidence="6">
    <location>
        <begin position="182"/>
        <end position="204"/>
    </location>
</feature>
<evidence type="ECO:0000256" key="1">
    <source>
        <dbReference type="ARBA" id="ARBA00004651"/>
    </source>
</evidence>
<feature type="transmembrane region" description="Helical" evidence="6">
    <location>
        <begin position="58"/>
        <end position="84"/>
    </location>
</feature>
<feature type="transmembrane region" description="Helical" evidence="6">
    <location>
        <begin position="263"/>
        <end position="281"/>
    </location>
</feature>
<feature type="transmembrane region" description="Helical" evidence="6">
    <location>
        <begin position="121"/>
        <end position="142"/>
    </location>
</feature>
<evidence type="ECO:0000313" key="9">
    <source>
        <dbReference type="Proteomes" id="UP001430614"/>
    </source>
</evidence>
<dbReference type="PANTHER" id="PTHR43124:SF3">
    <property type="entry name" value="CHLORAMPHENICOL EFFLUX PUMP RV0191"/>
    <property type="match status" value="1"/>
</dbReference>
<organism evidence="8 9">
    <name type="scientific">Paraburkholderia translucens</name>
    <dbReference type="NCBI Taxonomy" id="2886945"/>
    <lineage>
        <taxon>Bacteria</taxon>
        <taxon>Pseudomonadati</taxon>
        <taxon>Pseudomonadota</taxon>
        <taxon>Betaproteobacteria</taxon>
        <taxon>Burkholderiales</taxon>
        <taxon>Burkholderiaceae</taxon>
        <taxon>Paraburkholderia</taxon>
    </lineage>
</organism>
<comment type="caution">
    <text evidence="8">The sequence shown here is derived from an EMBL/GenBank/DDBJ whole genome shotgun (WGS) entry which is preliminary data.</text>
</comment>
<dbReference type="RefSeq" id="WP_230563437.1">
    <property type="nucleotide sequence ID" value="NZ_JAJITC010000013.1"/>
</dbReference>
<keyword evidence="5 6" id="KW-0472">Membrane</keyword>
<protein>
    <submittedName>
        <fullName evidence="8">MFS transporter</fullName>
    </submittedName>
</protein>
<evidence type="ECO:0000313" key="8">
    <source>
        <dbReference type="EMBL" id="MCC8404622.1"/>
    </source>
</evidence>
<keyword evidence="3 6" id="KW-0812">Transmembrane</keyword>
<dbReference type="Gene3D" id="1.20.1250.20">
    <property type="entry name" value="MFS general substrate transporter like domains"/>
    <property type="match status" value="1"/>
</dbReference>
<keyword evidence="9" id="KW-1185">Reference proteome</keyword>
<feature type="transmembrane region" description="Helical" evidence="6">
    <location>
        <begin position="96"/>
        <end position="115"/>
    </location>
</feature>
<feature type="transmembrane region" description="Helical" evidence="6">
    <location>
        <begin position="25"/>
        <end position="52"/>
    </location>
</feature>
<evidence type="ECO:0000256" key="2">
    <source>
        <dbReference type="ARBA" id="ARBA00022475"/>
    </source>
</evidence>
<feature type="transmembrane region" description="Helical" evidence="6">
    <location>
        <begin position="231"/>
        <end position="251"/>
    </location>
</feature>
<feature type="transmembrane region" description="Helical" evidence="6">
    <location>
        <begin position="154"/>
        <end position="176"/>
    </location>
</feature>
<gene>
    <name evidence="8" type="ORF">LJ655_22530</name>
</gene>
<dbReference type="InterPro" id="IPR050189">
    <property type="entry name" value="MFS_Efflux_Transporters"/>
</dbReference>
<name>A0ABS8KJP4_9BURK</name>
<evidence type="ECO:0000256" key="3">
    <source>
        <dbReference type="ARBA" id="ARBA00022692"/>
    </source>
</evidence>
<dbReference type="Proteomes" id="UP001430614">
    <property type="component" value="Unassembled WGS sequence"/>
</dbReference>
<dbReference type="InterPro" id="IPR020846">
    <property type="entry name" value="MFS_dom"/>
</dbReference>
<keyword evidence="4 6" id="KW-1133">Transmembrane helix</keyword>
<feature type="domain" description="Major facilitator superfamily (MFS) profile" evidence="7">
    <location>
        <begin position="30"/>
        <end position="410"/>
    </location>
</feature>
<feature type="transmembrane region" description="Helical" evidence="6">
    <location>
        <begin position="356"/>
        <end position="380"/>
    </location>
</feature>
<keyword evidence="2" id="KW-1003">Cell membrane</keyword>
<evidence type="ECO:0000256" key="5">
    <source>
        <dbReference type="ARBA" id="ARBA00023136"/>
    </source>
</evidence>
<dbReference type="EMBL" id="JAJITC010000013">
    <property type="protein sequence ID" value="MCC8404622.1"/>
    <property type="molecule type" value="Genomic_DNA"/>
</dbReference>
<accession>A0ABS8KJP4</accession>
<feature type="transmembrane region" description="Helical" evidence="6">
    <location>
        <begin position="293"/>
        <end position="311"/>
    </location>
</feature>
<dbReference type="InterPro" id="IPR011701">
    <property type="entry name" value="MFS"/>
</dbReference>
<dbReference type="PROSITE" id="PS50850">
    <property type="entry name" value="MFS"/>
    <property type="match status" value="1"/>
</dbReference>
<evidence type="ECO:0000259" key="7">
    <source>
        <dbReference type="PROSITE" id="PS50850"/>
    </source>
</evidence>
<dbReference type="InterPro" id="IPR036259">
    <property type="entry name" value="MFS_trans_sf"/>
</dbReference>
<dbReference type="CDD" id="cd17324">
    <property type="entry name" value="MFS_NepI_like"/>
    <property type="match status" value="1"/>
</dbReference>
<evidence type="ECO:0000256" key="6">
    <source>
        <dbReference type="SAM" id="Phobius"/>
    </source>
</evidence>
<sequence length="428" mass="44171">MARATVPVHPLARTRREPIDFIEECFMPAAVFSLAFAAFAIGTTEFVIVGLLPDIATAFGITVPTAGLLVSFYALAITVGTPLVSAVTARLPRRALLLALMAIFTLCNLAAGLSGAFPALLAIRIVMAVAHGVFFGLGTTVAMSVVPTEKSGRAVAIMVSGLTVAMVTGVPGGTWLGDLMGWRLPFLVVAAMGSLATAGLWWLLPPLPSQRSSGTILSQLALFKSRALMPLYALAALGMGATFAVFTYLSPLLTHTTGLSNEGVTQGLMVFGLGSVVGTIGGGRLSDRYGPRLSMNVTLTGLAASVAALWASAHQPVLVMVNLFVWGAFAFAVPPIMQATVVLISRRVAPQAVGTAAGLNVAAFNLGISGGSFLGGLALVGENVLTTVYVGLALAVLGLVVVATYRWSARRSTPSARAASAELRHPAR</sequence>
<dbReference type="Pfam" id="PF07690">
    <property type="entry name" value="MFS_1"/>
    <property type="match status" value="1"/>
</dbReference>
<comment type="subcellular location">
    <subcellularLocation>
        <location evidence="1">Cell membrane</location>
        <topology evidence="1">Multi-pass membrane protein</topology>
    </subcellularLocation>
</comment>
<feature type="transmembrane region" description="Helical" evidence="6">
    <location>
        <begin position="323"/>
        <end position="344"/>
    </location>
</feature>
<feature type="transmembrane region" description="Helical" evidence="6">
    <location>
        <begin position="386"/>
        <end position="407"/>
    </location>
</feature>
<evidence type="ECO:0000256" key="4">
    <source>
        <dbReference type="ARBA" id="ARBA00022989"/>
    </source>
</evidence>
<dbReference type="PANTHER" id="PTHR43124">
    <property type="entry name" value="PURINE EFFLUX PUMP PBUE"/>
    <property type="match status" value="1"/>
</dbReference>